<dbReference type="SUPFAM" id="SSF55331">
    <property type="entry name" value="Tautomerase/MIF"/>
    <property type="match status" value="1"/>
</dbReference>
<dbReference type="Pfam" id="PF02962">
    <property type="entry name" value="CHMI"/>
    <property type="match status" value="1"/>
</dbReference>
<dbReference type="PANTHER" id="PTHR37950">
    <property type="entry name" value="4-HYDROXYPHENYLACETATE CATABOLISM PROTEIN"/>
    <property type="match status" value="1"/>
</dbReference>
<sequence>MHNNKNMPHISLEYSSNLHNLDESWVLLQVNKAVLSLGIFMDSDIKTRIHRLGSYRIGVSAAEAGDHAFVAATVDLLSGREFTIKELLGQVLLKALERSCRDPLDALQTQITVHVRELQSDLYFKSVSKPL</sequence>
<proteinExistence type="predicted"/>
<dbReference type="KEGG" id="lto:RGQ30_09840"/>
<dbReference type="Proteomes" id="UP001329151">
    <property type="component" value="Chromosome"/>
</dbReference>
<keyword evidence="2" id="KW-1185">Reference proteome</keyword>
<dbReference type="AlphaFoldDB" id="A0AA86MAX4"/>
<evidence type="ECO:0008006" key="3">
    <source>
        <dbReference type="Google" id="ProtNLM"/>
    </source>
</evidence>
<organism evidence="1 2">
    <name type="scientific">Limnobacter thiooxidans</name>
    <dbReference type="NCBI Taxonomy" id="131080"/>
    <lineage>
        <taxon>Bacteria</taxon>
        <taxon>Pseudomonadati</taxon>
        <taxon>Pseudomonadota</taxon>
        <taxon>Betaproteobacteria</taxon>
        <taxon>Burkholderiales</taxon>
        <taxon>Burkholderiaceae</taxon>
        <taxon>Limnobacter</taxon>
    </lineage>
</organism>
<dbReference type="PANTHER" id="PTHR37950:SF1">
    <property type="entry name" value="4-HYDROXYPHENYLACETATE CATABOLISM PROTEIN"/>
    <property type="match status" value="1"/>
</dbReference>
<dbReference type="GO" id="GO:0008704">
    <property type="term" value="F:5-carboxymethyl-2-hydroxymuconate delta-isomerase activity"/>
    <property type="evidence" value="ECO:0007669"/>
    <property type="project" value="InterPro"/>
</dbReference>
<name>A0AA86MAX4_9BURK</name>
<dbReference type="InterPro" id="IPR014347">
    <property type="entry name" value="Tautomerase/MIF_sf"/>
</dbReference>
<protein>
    <recommendedName>
        <fullName evidence="3">5-carboxymethyl-2-hydroxymuconate isomerase</fullName>
    </recommendedName>
</protein>
<evidence type="ECO:0000313" key="1">
    <source>
        <dbReference type="EMBL" id="BET25483.1"/>
    </source>
</evidence>
<dbReference type="InterPro" id="IPR004220">
    <property type="entry name" value="5-COMe_2-OHmuconate_Isoase"/>
</dbReference>
<evidence type="ECO:0000313" key="2">
    <source>
        <dbReference type="Proteomes" id="UP001329151"/>
    </source>
</evidence>
<dbReference type="Gene3D" id="3.30.429.10">
    <property type="entry name" value="Macrophage Migration Inhibitory Factor"/>
    <property type="match status" value="1"/>
</dbReference>
<dbReference type="EMBL" id="AP028947">
    <property type="protein sequence ID" value="BET25483.1"/>
    <property type="molecule type" value="Genomic_DNA"/>
</dbReference>
<accession>A0AA86MAX4</accession>
<gene>
    <name evidence="1" type="ORF">RGQ30_09840</name>
</gene>
<reference evidence="1 2" key="1">
    <citation type="submission" date="2023-10" db="EMBL/GenBank/DDBJ databases">
        <title>Complete Genome Sequence of Limnobacter thiooxidans CS-K2T, Isolated from freshwater lake sediments in Bavaria, Germany.</title>
        <authorList>
            <person name="Naruki M."/>
            <person name="Watanabe A."/>
            <person name="Warashina T."/>
            <person name="Morita T."/>
            <person name="Arakawa K."/>
        </authorList>
    </citation>
    <scope>NUCLEOTIDE SEQUENCE [LARGE SCALE GENOMIC DNA]</scope>
    <source>
        <strain evidence="1 2">CS-K2</strain>
    </source>
</reference>